<reference evidence="1" key="2">
    <citation type="journal article" date="2015" name="Data Brief">
        <title>Shoot transcriptome of the giant reed, Arundo donax.</title>
        <authorList>
            <person name="Barrero R.A."/>
            <person name="Guerrero F.D."/>
            <person name="Moolhuijzen P."/>
            <person name="Goolsby J.A."/>
            <person name="Tidwell J."/>
            <person name="Bellgard S.E."/>
            <person name="Bellgard M.I."/>
        </authorList>
    </citation>
    <scope>NUCLEOTIDE SEQUENCE</scope>
    <source>
        <tissue evidence="1">Shoot tissue taken approximately 20 cm above the soil surface</tissue>
    </source>
</reference>
<proteinExistence type="predicted"/>
<organism evidence="1">
    <name type="scientific">Arundo donax</name>
    <name type="common">Giant reed</name>
    <name type="synonym">Donax arundinaceus</name>
    <dbReference type="NCBI Taxonomy" id="35708"/>
    <lineage>
        <taxon>Eukaryota</taxon>
        <taxon>Viridiplantae</taxon>
        <taxon>Streptophyta</taxon>
        <taxon>Embryophyta</taxon>
        <taxon>Tracheophyta</taxon>
        <taxon>Spermatophyta</taxon>
        <taxon>Magnoliopsida</taxon>
        <taxon>Liliopsida</taxon>
        <taxon>Poales</taxon>
        <taxon>Poaceae</taxon>
        <taxon>PACMAD clade</taxon>
        <taxon>Arundinoideae</taxon>
        <taxon>Arundineae</taxon>
        <taxon>Arundo</taxon>
    </lineage>
</organism>
<dbReference type="AlphaFoldDB" id="A0A0A9ABB1"/>
<dbReference type="EMBL" id="GBRH01250687">
    <property type="protein sequence ID" value="JAD47208.1"/>
    <property type="molecule type" value="Transcribed_RNA"/>
</dbReference>
<evidence type="ECO:0000313" key="1">
    <source>
        <dbReference type="EMBL" id="JAD47208.1"/>
    </source>
</evidence>
<protein>
    <submittedName>
        <fullName evidence="1">Uncharacterized protein</fullName>
    </submittedName>
</protein>
<name>A0A0A9ABB1_ARUDO</name>
<sequence>MQNLGEPIKLLRKQNKVSLIVSIRHLCSVQMVATRG</sequence>
<reference evidence="1" key="1">
    <citation type="submission" date="2014-09" db="EMBL/GenBank/DDBJ databases">
        <authorList>
            <person name="Magalhaes I.L.F."/>
            <person name="Oliveira U."/>
            <person name="Santos F.R."/>
            <person name="Vidigal T.H.D.A."/>
            <person name="Brescovit A.D."/>
            <person name="Santos A.J."/>
        </authorList>
    </citation>
    <scope>NUCLEOTIDE SEQUENCE</scope>
    <source>
        <tissue evidence="1">Shoot tissue taken approximately 20 cm above the soil surface</tissue>
    </source>
</reference>
<accession>A0A0A9ABB1</accession>